<name>A0A4C1UG31_EUMVA</name>
<evidence type="ECO:0000313" key="4">
    <source>
        <dbReference type="EMBL" id="GBP24916.1"/>
    </source>
</evidence>
<dbReference type="InterPro" id="IPR038765">
    <property type="entry name" value="Papain-like_cys_pep_sf"/>
</dbReference>
<keyword evidence="5" id="KW-1185">Reference proteome</keyword>
<dbReference type="EMBL" id="BGZK01000167">
    <property type="protein sequence ID" value="GBP24916.1"/>
    <property type="molecule type" value="Genomic_DNA"/>
</dbReference>
<dbReference type="GO" id="GO:0006508">
    <property type="term" value="P:proteolysis"/>
    <property type="evidence" value="ECO:0007669"/>
    <property type="project" value="InterPro"/>
</dbReference>
<dbReference type="CDD" id="cd02620">
    <property type="entry name" value="Peptidase_C1A_CathepsinB"/>
    <property type="match status" value="1"/>
</dbReference>
<dbReference type="Gene3D" id="3.90.70.10">
    <property type="entry name" value="Cysteine proteinases"/>
    <property type="match status" value="1"/>
</dbReference>
<accession>A0A4C1UG31</accession>
<dbReference type="STRING" id="151549.A0A4C1UG31"/>
<dbReference type="InterPro" id="IPR025661">
    <property type="entry name" value="Pept_asp_AS"/>
</dbReference>
<dbReference type="SMART" id="SM00645">
    <property type="entry name" value="Pept_C1"/>
    <property type="match status" value="1"/>
</dbReference>
<dbReference type="InterPro" id="IPR013128">
    <property type="entry name" value="Peptidase_C1A"/>
</dbReference>
<keyword evidence="2" id="KW-1015">Disulfide bond</keyword>
<dbReference type="Proteomes" id="UP000299102">
    <property type="component" value="Unassembled WGS sequence"/>
</dbReference>
<dbReference type="GO" id="GO:0008234">
    <property type="term" value="F:cysteine-type peptidase activity"/>
    <property type="evidence" value="ECO:0007669"/>
    <property type="project" value="InterPro"/>
</dbReference>
<evidence type="ECO:0000313" key="5">
    <source>
        <dbReference type="Proteomes" id="UP000299102"/>
    </source>
</evidence>
<comment type="caution">
    <text evidence="4">The sequence shown here is derived from an EMBL/GenBank/DDBJ whole genome shotgun (WGS) entry which is preliminary data.</text>
</comment>
<dbReference type="Pfam" id="PF00112">
    <property type="entry name" value="Peptidase_C1"/>
    <property type="match status" value="1"/>
</dbReference>
<reference evidence="4 5" key="1">
    <citation type="journal article" date="2019" name="Commun. Biol.">
        <title>The bagworm genome reveals a unique fibroin gene that provides high tensile strength.</title>
        <authorList>
            <person name="Kono N."/>
            <person name="Nakamura H."/>
            <person name="Ohtoshi R."/>
            <person name="Tomita M."/>
            <person name="Numata K."/>
            <person name="Arakawa K."/>
        </authorList>
    </citation>
    <scope>NUCLEOTIDE SEQUENCE [LARGE SCALE GENOMIC DNA]</scope>
</reference>
<gene>
    <name evidence="4" type="ORF">EVAR_12581_1</name>
</gene>
<dbReference type="PROSITE" id="PS00639">
    <property type="entry name" value="THIOL_PROTEASE_HIS"/>
    <property type="match status" value="1"/>
</dbReference>
<dbReference type="PANTHER" id="PTHR12411">
    <property type="entry name" value="CYSTEINE PROTEASE FAMILY C1-RELATED"/>
    <property type="match status" value="1"/>
</dbReference>
<dbReference type="SUPFAM" id="SSF54001">
    <property type="entry name" value="Cysteine proteinases"/>
    <property type="match status" value="1"/>
</dbReference>
<organism evidence="4 5">
    <name type="scientific">Eumeta variegata</name>
    <name type="common">Bagworm moth</name>
    <name type="synonym">Eumeta japonica</name>
    <dbReference type="NCBI Taxonomy" id="151549"/>
    <lineage>
        <taxon>Eukaryota</taxon>
        <taxon>Metazoa</taxon>
        <taxon>Ecdysozoa</taxon>
        <taxon>Arthropoda</taxon>
        <taxon>Hexapoda</taxon>
        <taxon>Insecta</taxon>
        <taxon>Pterygota</taxon>
        <taxon>Neoptera</taxon>
        <taxon>Endopterygota</taxon>
        <taxon>Lepidoptera</taxon>
        <taxon>Glossata</taxon>
        <taxon>Ditrysia</taxon>
        <taxon>Tineoidea</taxon>
        <taxon>Psychidae</taxon>
        <taxon>Oiketicinae</taxon>
        <taxon>Eumeta</taxon>
    </lineage>
</organism>
<dbReference type="OrthoDB" id="3789175at2759"/>
<dbReference type="InterPro" id="IPR000668">
    <property type="entry name" value="Peptidase_C1A_C"/>
</dbReference>
<proteinExistence type="inferred from homology"/>
<evidence type="ECO:0000256" key="2">
    <source>
        <dbReference type="ARBA" id="ARBA00023157"/>
    </source>
</evidence>
<protein>
    <submittedName>
        <fullName evidence="4">Uncharacterized peptidase C1-like protein F26E4.3</fullName>
    </submittedName>
</protein>
<feature type="domain" description="Peptidase C1A papain C-terminal" evidence="3">
    <location>
        <begin position="83"/>
        <end position="307"/>
    </location>
</feature>
<evidence type="ECO:0000256" key="1">
    <source>
        <dbReference type="ARBA" id="ARBA00008455"/>
    </source>
</evidence>
<sequence>MIWSACVNTTSTLGETRCTQKTCLMSETLAEYVNQINLGWTATTYPQFSGKTLKDGLKYQLGTFPLRPETRHMVSVTYEPGALPASFDARTQWPQYVTPVQDQGWCGSDWAVSTAAVLADRFAIQSKGHLTERLSAQALLSCNTRGQQGCKGGHIDTAWQFATKHGLVSESCMPYEAQTKKCPFPLSYNATKLPCSGKYGTSRVYRSGPPSKLSTDKDIKYEIMKWGPVQAIITVYQDLFHYRAGVYRHIDYGDSVSGLHSVRVLGWGEEKGQKYWLIANSWGPEWGEGGYMRVAHDDRATSLKFVVTTLASVAEHDKRRR</sequence>
<dbReference type="PROSITE" id="PS00640">
    <property type="entry name" value="THIOL_PROTEASE_ASN"/>
    <property type="match status" value="1"/>
</dbReference>
<evidence type="ECO:0000259" key="3">
    <source>
        <dbReference type="SMART" id="SM00645"/>
    </source>
</evidence>
<dbReference type="InterPro" id="IPR025660">
    <property type="entry name" value="Pept_his_AS"/>
</dbReference>
<comment type="similarity">
    <text evidence="1">Belongs to the peptidase C1 family.</text>
</comment>
<dbReference type="AlphaFoldDB" id="A0A4C1UG31"/>
<dbReference type="PRINTS" id="PR00705">
    <property type="entry name" value="PAPAIN"/>
</dbReference>